<gene>
    <name evidence="1" type="ORF">CWB97_22990</name>
</gene>
<evidence type="ECO:0000313" key="1">
    <source>
        <dbReference type="EMBL" id="TMP35294.1"/>
    </source>
</evidence>
<protein>
    <recommendedName>
        <fullName evidence="3">Hybrid sensor histidine kinase/response regulator</fullName>
    </recommendedName>
</protein>
<dbReference type="Proteomes" id="UP000305730">
    <property type="component" value="Unassembled WGS sequence"/>
</dbReference>
<sequence length="74" mass="8445">TNPSITKLYADRNNNLWMGTYNDGAYLWPSSSLRFTTFISTQDRFANNNIWSIHPTSQNTVLLGTDNGINEFDL</sequence>
<reference evidence="2" key="1">
    <citation type="submission" date="2019-06" db="EMBL/GenBank/DDBJ databases">
        <title>Co-occurence of chitin degradation, pigmentation and bioactivity in marine Pseudoalteromonas.</title>
        <authorList>
            <person name="Sonnenschein E.C."/>
            <person name="Bech P.K."/>
        </authorList>
    </citation>
    <scope>NUCLEOTIDE SEQUENCE [LARGE SCALE GENOMIC DNA]</scope>
    <source>
        <strain evidence="2">S2233</strain>
    </source>
</reference>
<dbReference type="InterPro" id="IPR015943">
    <property type="entry name" value="WD40/YVTN_repeat-like_dom_sf"/>
</dbReference>
<accession>A0ABY2W399</accession>
<comment type="caution">
    <text evidence="1">The sequence shown here is derived from an EMBL/GenBank/DDBJ whole genome shotgun (WGS) entry which is preliminary data.</text>
</comment>
<evidence type="ECO:0008006" key="3">
    <source>
        <dbReference type="Google" id="ProtNLM"/>
    </source>
</evidence>
<dbReference type="Gene3D" id="2.130.10.10">
    <property type="entry name" value="YVTN repeat-like/Quinoprotein amine dehydrogenase"/>
    <property type="match status" value="1"/>
</dbReference>
<feature type="non-terminal residue" evidence="1">
    <location>
        <position position="74"/>
    </location>
</feature>
<dbReference type="EMBL" id="PNCK01000243">
    <property type="protein sequence ID" value="TMP35294.1"/>
    <property type="molecule type" value="Genomic_DNA"/>
</dbReference>
<dbReference type="InterPro" id="IPR011110">
    <property type="entry name" value="Reg_prop"/>
</dbReference>
<proteinExistence type="predicted"/>
<dbReference type="RefSeq" id="WP_138598796.1">
    <property type="nucleotide sequence ID" value="NZ_PNCK01000243.1"/>
</dbReference>
<dbReference type="Pfam" id="PF07494">
    <property type="entry name" value="Reg_prop"/>
    <property type="match status" value="1"/>
</dbReference>
<name>A0ABY2W399_9GAMM</name>
<dbReference type="SUPFAM" id="SSF63829">
    <property type="entry name" value="Calcium-dependent phosphotriesterase"/>
    <property type="match status" value="1"/>
</dbReference>
<evidence type="ECO:0000313" key="2">
    <source>
        <dbReference type="Proteomes" id="UP000305730"/>
    </source>
</evidence>
<keyword evidence="2" id="KW-1185">Reference proteome</keyword>
<feature type="non-terminal residue" evidence="1">
    <location>
        <position position="1"/>
    </location>
</feature>
<organism evidence="1 2">
    <name type="scientific">Pseudoalteromonas citrea</name>
    <dbReference type="NCBI Taxonomy" id="43655"/>
    <lineage>
        <taxon>Bacteria</taxon>
        <taxon>Pseudomonadati</taxon>
        <taxon>Pseudomonadota</taxon>
        <taxon>Gammaproteobacteria</taxon>
        <taxon>Alteromonadales</taxon>
        <taxon>Pseudoalteromonadaceae</taxon>
        <taxon>Pseudoalteromonas</taxon>
    </lineage>
</organism>